<protein>
    <submittedName>
        <fullName evidence="2">VOC family protein</fullName>
    </submittedName>
</protein>
<dbReference type="Gene3D" id="3.10.180.10">
    <property type="entry name" value="2,3-Dihydroxybiphenyl 1,2-Dioxygenase, domain 1"/>
    <property type="match status" value="1"/>
</dbReference>
<dbReference type="Proteomes" id="UP001501509">
    <property type="component" value="Unassembled WGS sequence"/>
</dbReference>
<name>A0ABN3Q458_9ACTN</name>
<gene>
    <name evidence="2" type="ORF">GCM10010411_56940</name>
</gene>
<feature type="domain" description="VOC" evidence="1">
    <location>
        <begin position="27"/>
        <end position="154"/>
    </location>
</feature>
<proteinExistence type="predicted"/>
<sequence>MGTVYLDDTTIHVGLSAATKEMTMAGSMIFVNLAVRDLERSKEFWTKLGYSFDPTFTDENAACLVLAEGHNYAMLLTEKFFAGFLPQGKTTADASTTTETMIGLAAESRAEVDRLVDTALASGGSAASDTMDMGAMYGRSFQDPDGHHWEVMYMDMAAMEQEGQEGQA</sequence>
<dbReference type="InterPro" id="IPR037523">
    <property type="entry name" value="VOC_core"/>
</dbReference>
<reference evidence="2 3" key="1">
    <citation type="journal article" date="2019" name="Int. J. Syst. Evol. Microbiol.">
        <title>The Global Catalogue of Microorganisms (GCM) 10K type strain sequencing project: providing services to taxonomists for standard genome sequencing and annotation.</title>
        <authorList>
            <consortium name="The Broad Institute Genomics Platform"/>
            <consortium name="The Broad Institute Genome Sequencing Center for Infectious Disease"/>
            <person name="Wu L."/>
            <person name="Ma J."/>
        </authorList>
    </citation>
    <scope>NUCLEOTIDE SEQUENCE [LARGE SCALE GENOMIC DNA]</scope>
    <source>
        <strain evidence="2 3">JCM 6833</strain>
    </source>
</reference>
<dbReference type="Pfam" id="PF00903">
    <property type="entry name" value="Glyoxalase"/>
    <property type="match status" value="1"/>
</dbReference>
<keyword evidence="3" id="KW-1185">Reference proteome</keyword>
<evidence type="ECO:0000313" key="2">
    <source>
        <dbReference type="EMBL" id="GAA2614611.1"/>
    </source>
</evidence>
<evidence type="ECO:0000259" key="1">
    <source>
        <dbReference type="PROSITE" id="PS51819"/>
    </source>
</evidence>
<dbReference type="PROSITE" id="PS51819">
    <property type="entry name" value="VOC"/>
    <property type="match status" value="1"/>
</dbReference>
<dbReference type="PANTHER" id="PTHR36503">
    <property type="entry name" value="BLR2520 PROTEIN"/>
    <property type="match status" value="1"/>
</dbReference>
<organism evidence="2 3">
    <name type="scientific">Actinomadura fulvescens</name>
    <dbReference type="NCBI Taxonomy" id="46160"/>
    <lineage>
        <taxon>Bacteria</taxon>
        <taxon>Bacillati</taxon>
        <taxon>Actinomycetota</taxon>
        <taxon>Actinomycetes</taxon>
        <taxon>Streptosporangiales</taxon>
        <taxon>Thermomonosporaceae</taxon>
        <taxon>Actinomadura</taxon>
    </lineage>
</organism>
<dbReference type="SUPFAM" id="SSF54593">
    <property type="entry name" value="Glyoxalase/Bleomycin resistance protein/Dihydroxybiphenyl dioxygenase"/>
    <property type="match status" value="1"/>
</dbReference>
<dbReference type="PANTHER" id="PTHR36503:SF2">
    <property type="entry name" value="BLR2408 PROTEIN"/>
    <property type="match status" value="1"/>
</dbReference>
<evidence type="ECO:0000313" key="3">
    <source>
        <dbReference type="Proteomes" id="UP001501509"/>
    </source>
</evidence>
<accession>A0ABN3Q458</accession>
<comment type="caution">
    <text evidence="2">The sequence shown here is derived from an EMBL/GenBank/DDBJ whole genome shotgun (WGS) entry which is preliminary data.</text>
</comment>
<dbReference type="InterPro" id="IPR029068">
    <property type="entry name" value="Glyas_Bleomycin-R_OHBP_Dase"/>
</dbReference>
<dbReference type="EMBL" id="BAAATD010000008">
    <property type="protein sequence ID" value="GAA2614611.1"/>
    <property type="molecule type" value="Genomic_DNA"/>
</dbReference>
<dbReference type="InterPro" id="IPR004360">
    <property type="entry name" value="Glyas_Fos-R_dOase_dom"/>
</dbReference>